<dbReference type="Gene3D" id="1.20.140.160">
    <property type="match status" value="1"/>
</dbReference>
<dbReference type="InterPro" id="IPR013324">
    <property type="entry name" value="RNA_pol_sigma_r3/r4-like"/>
</dbReference>
<dbReference type="EMBL" id="CP017812">
    <property type="protein sequence ID" value="AOZ72070.1"/>
    <property type="molecule type" value="Genomic_DNA"/>
</dbReference>
<keyword evidence="2" id="KW-1185">Reference proteome</keyword>
<sequence>MAHANNNNAPTTSYTYNFADSQVTINVSEQMREILIDLDRQEANNNQTERTRFDEKTKRSRHVSFEALDPEDKHLTTGVNPCEQALEELDPTDALINALHEVLDRLSDERRELLKALYDEQIKSKELAARRGKTPASVSKQHSKSLEEVQRLLAELGFTGWPTTQGTER</sequence>
<dbReference type="KEGG" id="avu:BK816_01135"/>
<dbReference type="SUPFAM" id="SSF88659">
    <property type="entry name" value="Sigma3 and sigma4 domains of RNA polymerase sigma factors"/>
    <property type="match status" value="1"/>
</dbReference>
<dbReference type="STRING" id="1912795.BK816_01135"/>
<name>A0A1D9MIR1_9ACTO</name>
<evidence type="ECO:0000313" key="2">
    <source>
        <dbReference type="Proteomes" id="UP000176288"/>
    </source>
</evidence>
<dbReference type="RefSeq" id="WP_071163536.1">
    <property type="nucleotide sequence ID" value="NZ_CP017812.1"/>
</dbReference>
<protein>
    <recommendedName>
        <fullName evidence="3">RNA polymerase sigma-70 region 4 domain-containing protein</fullName>
    </recommendedName>
</protein>
<gene>
    <name evidence="1" type="ORF">BK816_01135</name>
</gene>
<dbReference type="Proteomes" id="UP000176288">
    <property type="component" value="Chromosome"/>
</dbReference>
<proteinExistence type="predicted"/>
<evidence type="ECO:0008006" key="3">
    <source>
        <dbReference type="Google" id="ProtNLM"/>
    </source>
</evidence>
<evidence type="ECO:0000313" key="1">
    <source>
        <dbReference type="EMBL" id="AOZ72070.1"/>
    </source>
</evidence>
<reference evidence="1 2" key="1">
    <citation type="submission" date="2016-10" db="EMBL/GenBank/DDBJ databases">
        <title>Actinomyces aegypiusis sp. nov., isolated from the Aegypius monachus in Qinghai Tibet Plateau China.</title>
        <authorList>
            <person name="Wang Y."/>
        </authorList>
    </citation>
    <scope>NUCLEOTIDE SEQUENCE [LARGE SCALE GENOMIC DNA]</scope>
    <source>
        <strain evidence="1 2">VUL4_3</strain>
    </source>
</reference>
<dbReference type="AlphaFoldDB" id="A0A1D9MIR1"/>
<organism evidence="1 2">
    <name type="scientific">Boudabousia tangfeifanii</name>
    <dbReference type="NCBI Taxonomy" id="1912795"/>
    <lineage>
        <taxon>Bacteria</taxon>
        <taxon>Bacillati</taxon>
        <taxon>Actinomycetota</taxon>
        <taxon>Actinomycetes</taxon>
        <taxon>Actinomycetales</taxon>
        <taxon>Actinomycetaceae</taxon>
        <taxon>Boudabousia</taxon>
    </lineage>
</organism>
<accession>A0A1D9MIR1</accession>